<feature type="compositionally biased region" description="Low complexity" evidence="1">
    <location>
        <begin position="7"/>
        <end position="43"/>
    </location>
</feature>
<comment type="caution">
    <text evidence="2">The sequence shown here is derived from an EMBL/GenBank/DDBJ whole genome shotgun (WGS) entry which is preliminary data.</text>
</comment>
<proteinExistence type="predicted"/>
<sequence>MAEPTRASAAIGPPAHAMATAAPPAQATATAPPAQRAAPVADPTTAQPAIGVPTSSRQAAAEAASTTIAARESRAAAAPAPAQRPAGSATAISGAPPRGGDFGSHKAINQAGRRERGRHLTRMRIGYHTANGAALAQLRLPSPPVGLLLGMDANRAPVPIAFFRRQPTRVAAVGSPWLAQLFAFRALGLGARVVVVTTDPAAWHGFGDRATGRGDQVAVLTDEQPLALTASSRQPMLLLYDRGVVGAGLQQQLGPWQTQLTLLRRLEQTGIAPVRQSDVAVLQRVGPAEAELTRDALNLPQHSRQRLGQLADDMVSLVGGGRERYVWLVQTEAERVNCAAGRA</sequence>
<accession>A0ABP4X5U1</accession>
<name>A0ABP4X5U1_9ACTN</name>
<evidence type="ECO:0000256" key="1">
    <source>
        <dbReference type="SAM" id="MobiDB-lite"/>
    </source>
</evidence>
<reference evidence="3" key="1">
    <citation type="journal article" date="2019" name="Int. J. Syst. Evol. Microbiol.">
        <title>The Global Catalogue of Microorganisms (GCM) 10K type strain sequencing project: providing services to taxonomists for standard genome sequencing and annotation.</title>
        <authorList>
            <consortium name="The Broad Institute Genomics Platform"/>
            <consortium name="The Broad Institute Genome Sequencing Center for Infectious Disease"/>
            <person name="Wu L."/>
            <person name="Ma J."/>
        </authorList>
    </citation>
    <scope>NUCLEOTIDE SEQUENCE [LARGE SCALE GENOMIC DNA]</scope>
    <source>
        <strain evidence="3">JCM 13249</strain>
    </source>
</reference>
<evidence type="ECO:0000313" key="3">
    <source>
        <dbReference type="Proteomes" id="UP001500655"/>
    </source>
</evidence>
<keyword evidence="3" id="KW-1185">Reference proteome</keyword>
<feature type="region of interest" description="Disordered" evidence="1">
    <location>
        <begin position="1"/>
        <end position="118"/>
    </location>
</feature>
<feature type="compositionally biased region" description="Low complexity" evidence="1">
    <location>
        <begin position="53"/>
        <end position="86"/>
    </location>
</feature>
<evidence type="ECO:0000313" key="2">
    <source>
        <dbReference type="EMBL" id="GAA1768495.1"/>
    </source>
</evidence>
<protein>
    <submittedName>
        <fullName evidence="2">Uncharacterized protein</fullName>
    </submittedName>
</protein>
<gene>
    <name evidence="2" type="ORF">GCM10009681_44690</name>
</gene>
<dbReference type="Proteomes" id="UP001500655">
    <property type="component" value="Unassembled WGS sequence"/>
</dbReference>
<dbReference type="EMBL" id="BAAALS010000025">
    <property type="protein sequence ID" value="GAA1768495.1"/>
    <property type="molecule type" value="Genomic_DNA"/>
</dbReference>
<organism evidence="2 3">
    <name type="scientific">Luedemannella helvata</name>
    <dbReference type="NCBI Taxonomy" id="349315"/>
    <lineage>
        <taxon>Bacteria</taxon>
        <taxon>Bacillati</taxon>
        <taxon>Actinomycetota</taxon>
        <taxon>Actinomycetes</taxon>
        <taxon>Micromonosporales</taxon>
        <taxon>Micromonosporaceae</taxon>
        <taxon>Luedemannella</taxon>
    </lineage>
</organism>